<dbReference type="PANTHER" id="PTHR47843">
    <property type="entry name" value="BTB DOMAIN-CONTAINING PROTEIN-RELATED"/>
    <property type="match status" value="1"/>
</dbReference>
<dbReference type="PROSITE" id="PS50097">
    <property type="entry name" value="BTB"/>
    <property type="match status" value="1"/>
</dbReference>
<dbReference type="OrthoDB" id="194443at2759"/>
<dbReference type="InterPro" id="IPR011333">
    <property type="entry name" value="SKP1/BTB/POZ_sf"/>
</dbReference>
<accession>A0A9P4TFQ2</accession>
<gene>
    <name evidence="2" type="ORF">E8E13_008788</name>
</gene>
<name>A0A9P4TFQ2_CURKU</name>
<dbReference type="InterPro" id="IPR000210">
    <property type="entry name" value="BTB/POZ_dom"/>
</dbReference>
<organism evidence="2 3">
    <name type="scientific">Curvularia kusanoi</name>
    <name type="common">Cochliobolus kusanoi</name>
    <dbReference type="NCBI Taxonomy" id="90978"/>
    <lineage>
        <taxon>Eukaryota</taxon>
        <taxon>Fungi</taxon>
        <taxon>Dikarya</taxon>
        <taxon>Ascomycota</taxon>
        <taxon>Pezizomycotina</taxon>
        <taxon>Dothideomycetes</taxon>
        <taxon>Pleosporomycetidae</taxon>
        <taxon>Pleosporales</taxon>
        <taxon>Pleosporineae</taxon>
        <taxon>Pleosporaceae</taxon>
        <taxon>Curvularia</taxon>
    </lineage>
</organism>
<dbReference type="Proteomes" id="UP000801428">
    <property type="component" value="Unassembled WGS sequence"/>
</dbReference>
<comment type="caution">
    <text evidence="2">The sequence shown here is derived from an EMBL/GenBank/DDBJ whole genome shotgun (WGS) entry which is preliminary data.</text>
</comment>
<evidence type="ECO:0000259" key="1">
    <source>
        <dbReference type="PROSITE" id="PS50097"/>
    </source>
</evidence>
<evidence type="ECO:0000313" key="3">
    <source>
        <dbReference type="Proteomes" id="UP000801428"/>
    </source>
</evidence>
<evidence type="ECO:0000313" key="2">
    <source>
        <dbReference type="EMBL" id="KAF3002614.1"/>
    </source>
</evidence>
<feature type="domain" description="BTB" evidence="1">
    <location>
        <begin position="14"/>
        <end position="89"/>
    </location>
</feature>
<reference evidence="2" key="1">
    <citation type="submission" date="2019-04" db="EMBL/GenBank/DDBJ databases">
        <title>Sequencing of skin fungus with MAO and IRED activity.</title>
        <authorList>
            <person name="Marsaioli A.J."/>
            <person name="Bonatto J.M.C."/>
            <person name="Reis Junior O."/>
        </authorList>
    </citation>
    <scope>NUCLEOTIDE SEQUENCE</scope>
    <source>
        <strain evidence="2">30M1</strain>
    </source>
</reference>
<proteinExistence type="predicted"/>
<protein>
    <recommendedName>
        <fullName evidence="1">BTB domain-containing protein</fullName>
    </recommendedName>
</protein>
<keyword evidence="3" id="KW-1185">Reference proteome</keyword>
<sequence>MPAAIPPSSCYDMNDIVVVSVEDVETETVKEYKFFRKLLAWHSSYFAAALDPEGWFMQTDADVLELQDSHKVFDAFQSWMYTGRLMDPGPPNSPIQDIFLSDEVLYDTSCYDATDLVRISVFDGSQNHDYTVPRKLVAWHSSYFAAATDPNGGFAENSRRVVNIECSRDVFEAFYCWMHTSRLKDLPEGANGIPVTECYLPSKVLIDLWIFADYHGIPALGNSAIDMLHERAVAQWPSVADGVAQYIYNHTRWDSNLRDFISDWTSMTTPDTYTFRTLSLDRSKDPAEFLHDVYPKICVRFSPASRRAAQTEDRCRWHDHSGPGGRLRLELRN</sequence>
<dbReference type="EMBL" id="SWKU01000011">
    <property type="protein sequence ID" value="KAF3002614.1"/>
    <property type="molecule type" value="Genomic_DNA"/>
</dbReference>
<dbReference type="PANTHER" id="PTHR47843:SF2">
    <property type="entry name" value="BTB DOMAIN-CONTAINING PROTEIN"/>
    <property type="match status" value="1"/>
</dbReference>
<dbReference type="AlphaFoldDB" id="A0A9P4TFQ2"/>
<dbReference type="Gene3D" id="3.30.710.10">
    <property type="entry name" value="Potassium Channel Kv1.1, Chain A"/>
    <property type="match status" value="1"/>
</dbReference>